<proteinExistence type="predicted"/>
<name>A0ABQ4A150_9ACTN</name>
<keyword evidence="3" id="KW-1185">Reference proteome</keyword>
<organism evidence="2 3">
    <name type="scientific">Winogradskya humida</name>
    <dbReference type="NCBI Taxonomy" id="113566"/>
    <lineage>
        <taxon>Bacteria</taxon>
        <taxon>Bacillati</taxon>
        <taxon>Actinomycetota</taxon>
        <taxon>Actinomycetes</taxon>
        <taxon>Micromonosporales</taxon>
        <taxon>Micromonosporaceae</taxon>
        <taxon>Winogradskya</taxon>
    </lineage>
</organism>
<feature type="region of interest" description="Disordered" evidence="1">
    <location>
        <begin position="1"/>
        <end position="29"/>
    </location>
</feature>
<evidence type="ECO:0000313" key="2">
    <source>
        <dbReference type="EMBL" id="GIE24574.1"/>
    </source>
</evidence>
<dbReference type="EMBL" id="BOMN01000111">
    <property type="protein sequence ID" value="GIE24574.1"/>
    <property type="molecule type" value="Genomic_DNA"/>
</dbReference>
<evidence type="ECO:0000256" key="1">
    <source>
        <dbReference type="SAM" id="MobiDB-lite"/>
    </source>
</evidence>
<gene>
    <name evidence="2" type="ORF">Ahu01nite_076760</name>
</gene>
<sequence>MYVTPSDPVTLERTVPGRSPAPDGTAPAVPAEINTKVLAIPRRLAPPRRNCVLYRSLGMLPPSRHFLGR</sequence>
<protein>
    <submittedName>
        <fullName evidence="2">Uncharacterized protein</fullName>
    </submittedName>
</protein>
<dbReference type="Proteomes" id="UP000603200">
    <property type="component" value="Unassembled WGS sequence"/>
</dbReference>
<accession>A0ABQ4A150</accession>
<evidence type="ECO:0000313" key="3">
    <source>
        <dbReference type="Proteomes" id="UP000603200"/>
    </source>
</evidence>
<comment type="caution">
    <text evidence="2">The sequence shown here is derived from an EMBL/GenBank/DDBJ whole genome shotgun (WGS) entry which is preliminary data.</text>
</comment>
<reference evidence="2 3" key="1">
    <citation type="submission" date="2021-01" db="EMBL/GenBank/DDBJ databases">
        <title>Whole genome shotgun sequence of Actinoplanes humidus NBRC 14915.</title>
        <authorList>
            <person name="Komaki H."/>
            <person name="Tamura T."/>
        </authorList>
    </citation>
    <scope>NUCLEOTIDE SEQUENCE [LARGE SCALE GENOMIC DNA]</scope>
    <source>
        <strain evidence="2 3">NBRC 14915</strain>
    </source>
</reference>